<protein>
    <submittedName>
        <fullName evidence="1">Uncharacterized protein</fullName>
    </submittedName>
</protein>
<proteinExistence type="predicted"/>
<dbReference type="Proteomes" id="UP000356253">
    <property type="component" value="Unassembled WGS sequence"/>
</dbReference>
<gene>
    <name evidence="1" type="ORF">FVB9532_01946</name>
</gene>
<sequence length="145" mass="15059">MTLHKVLKYLAIVIGVIGLVLLARIIIAGDDAIEASADTQASVLAPFMFLSYFVMAAVILLVVISVVKDLIHGDIKKTLMSIGAFAVIVLAGYLMASPDLPPGVDATEVSASGSQWVGAGLIIFYILAAVAIGAMIFSGVKKLGK</sequence>
<reference evidence="1" key="1">
    <citation type="submission" date="2019-09" db="EMBL/GenBank/DDBJ databases">
        <authorList>
            <person name="Rodrigo-Torres L."/>
            <person name="Arahal R. D."/>
            <person name="Lucena T."/>
        </authorList>
    </citation>
    <scope>NUCLEOTIDE SEQUENCE</scope>
    <source>
        <strain evidence="1">ISS653</strain>
    </source>
</reference>
<keyword evidence="2" id="KW-1185">Reference proteome</keyword>
<dbReference type="EMBL" id="CABVMM010000007">
    <property type="protein sequence ID" value="VVV00672.1"/>
    <property type="molecule type" value="Genomic_DNA"/>
</dbReference>
<comment type="caution">
    <text evidence="1">The sequence shown here is derived from an EMBL/GenBank/DDBJ whole genome shotgun (WGS) entry which is preliminary data.</text>
</comment>
<organism evidence="1 2">
    <name type="scientific">Mesonia oceanica</name>
    <dbReference type="NCBI Taxonomy" id="2687242"/>
    <lineage>
        <taxon>Bacteria</taxon>
        <taxon>Pseudomonadati</taxon>
        <taxon>Bacteroidota</taxon>
        <taxon>Flavobacteriia</taxon>
        <taxon>Flavobacteriales</taxon>
        <taxon>Flavobacteriaceae</taxon>
        <taxon>Mesonia</taxon>
    </lineage>
</organism>
<accession>A0AC61Y836</accession>
<name>A0AC61Y836_9FLAO</name>
<evidence type="ECO:0000313" key="1">
    <source>
        <dbReference type="EMBL" id="VVV00672.1"/>
    </source>
</evidence>
<evidence type="ECO:0000313" key="2">
    <source>
        <dbReference type="Proteomes" id="UP000356253"/>
    </source>
</evidence>